<dbReference type="PANTHER" id="PTHR42865:SF7">
    <property type="entry name" value="PROTON_GLUTAMATE-ASPARTATE SYMPORTER"/>
    <property type="match status" value="1"/>
</dbReference>
<dbReference type="Gene3D" id="1.10.3860.10">
    <property type="entry name" value="Sodium:dicarboxylate symporter"/>
    <property type="match status" value="1"/>
</dbReference>
<feature type="transmembrane region" description="Helical" evidence="7">
    <location>
        <begin position="238"/>
        <end position="262"/>
    </location>
</feature>
<dbReference type="PANTHER" id="PTHR42865">
    <property type="entry name" value="PROTON/GLUTAMATE-ASPARTATE SYMPORTER"/>
    <property type="match status" value="1"/>
</dbReference>
<keyword evidence="5 7" id="KW-1133">Transmembrane helix</keyword>
<evidence type="ECO:0000256" key="6">
    <source>
        <dbReference type="ARBA" id="ARBA00023136"/>
    </source>
</evidence>
<feature type="transmembrane region" description="Helical" evidence="7">
    <location>
        <begin position="57"/>
        <end position="79"/>
    </location>
</feature>
<keyword evidence="6 7" id="KW-0472">Membrane</keyword>
<reference evidence="8 9" key="1">
    <citation type="submission" date="2021-08" db="EMBL/GenBank/DDBJ databases">
        <title>FDA dAtabase for Regulatory Grade micrObial Sequences (FDA-ARGOS): Supporting development and validation of Infectious Disease Dx tests.</title>
        <authorList>
            <person name="Sproer C."/>
            <person name="Gronow S."/>
            <person name="Severitt S."/>
            <person name="Schroder I."/>
            <person name="Tallon L."/>
            <person name="Sadzewicz L."/>
            <person name="Zhao X."/>
            <person name="Boylan J."/>
            <person name="Ott S."/>
            <person name="Bowen H."/>
            <person name="Vavikolanu K."/>
            <person name="Hazen T."/>
            <person name="Aluvathingal J."/>
            <person name="Nadendla S."/>
            <person name="Lowell S."/>
            <person name="Myers T."/>
            <person name="Yan Y."/>
            <person name="Sichtig H."/>
        </authorList>
    </citation>
    <scope>NUCLEOTIDE SEQUENCE [LARGE SCALE GENOMIC DNA]</scope>
    <source>
        <strain evidence="8 9">FDAARGOS_1460</strain>
    </source>
</reference>
<evidence type="ECO:0000256" key="4">
    <source>
        <dbReference type="ARBA" id="ARBA00022692"/>
    </source>
</evidence>
<dbReference type="InterPro" id="IPR001991">
    <property type="entry name" value="Na-dicarboxylate_symporter"/>
</dbReference>
<feature type="transmembrane region" description="Helical" evidence="7">
    <location>
        <begin position="159"/>
        <end position="177"/>
    </location>
</feature>
<feature type="transmembrane region" description="Helical" evidence="7">
    <location>
        <begin position="198"/>
        <end position="218"/>
    </location>
</feature>
<dbReference type="Proteomes" id="UP000734271">
    <property type="component" value="Unassembled WGS sequence"/>
</dbReference>
<gene>
    <name evidence="8" type="ORF">K8P03_06290</name>
</gene>
<name>A0ABS7SZB4_9FIRM</name>
<evidence type="ECO:0000313" key="8">
    <source>
        <dbReference type="EMBL" id="MBZ2386888.1"/>
    </source>
</evidence>
<comment type="caution">
    <text evidence="8">The sequence shown here is derived from an EMBL/GenBank/DDBJ whole genome shotgun (WGS) entry which is preliminary data.</text>
</comment>
<evidence type="ECO:0000313" key="9">
    <source>
        <dbReference type="Proteomes" id="UP000734271"/>
    </source>
</evidence>
<evidence type="ECO:0000256" key="7">
    <source>
        <dbReference type="SAM" id="Phobius"/>
    </source>
</evidence>
<evidence type="ECO:0000256" key="3">
    <source>
        <dbReference type="ARBA" id="ARBA00022475"/>
    </source>
</evidence>
<feature type="transmembrane region" description="Helical" evidence="7">
    <location>
        <begin position="346"/>
        <end position="363"/>
    </location>
</feature>
<proteinExistence type="predicted"/>
<dbReference type="InterPro" id="IPR036458">
    <property type="entry name" value="Na:dicarbo_symporter_sf"/>
</dbReference>
<accession>A0ABS7SZB4</accession>
<feature type="transmembrane region" description="Helical" evidence="7">
    <location>
        <begin position="369"/>
        <end position="389"/>
    </location>
</feature>
<feature type="transmembrane region" description="Helical" evidence="7">
    <location>
        <begin position="100"/>
        <end position="119"/>
    </location>
</feature>
<comment type="subcellular location">
    <subcellularLocation>
        <location evidence="1">Cell membrane</location>
        <topology evidence="1">Multi-pass membrane protein</topology>
    </subcellularLocation>
</comment>
<dbReference type="PRINTS" id="PR00173">
    <property type="entry name" value="EDTRNSPORT"/>
</dbReference>
<evidence type="ECO:0000256" key="2">
    <source>
        <dbReference type="ARBA" id="ARBA00022448"/>
    </source>
</evidence>
<dbReference type="RefSeq" id="WP_223419448.1">
    <property type="nucleotide sequence ID" value="NZ_JAIPME010000002.1"/>
</dbReference>
<protein>
    <submittedName>
        <fullName evidence="8">Dicarboxylate/amino acid:cation symporter</fullName>
    </submittedName>
</protein>
<organism evidence="8 9">
    <name type="scientific">Anaerococcus murdochii</name>
    <dbReference type="NCBI Taxonomy" id="411577"/>
    <lineage>
        <taxon>Bacteria</taxon>
        <taxon>Bacillati</taxon>
        <taxon>Bacillota</taxon>
        <taxon>Tissierellia</taxon>
        <taxon>Tissierellales</taxon>
        <taxon>Peptoniphilaceae</taxon>
        <taxon>Anaerococcus</taxon>
    </lineage>
</organism>
<keyword evidence="9" id="KW-1185">Reference proteome</keyword>
<keyword evidence="3" id="KW-1003">Cell membrane</keyword>
<evidence type="ECO:0000256" key="1">
    <source>
        <dbReference type="ARBA" id="ARBA00004651"/>
    </source>
</evidence>
<evidence type="ECO:0000256" key="5">
    <source>
        <dbReference type="ARBA" id="ARBA00022989"/>
    </source>
</evidence>
<keyword evidence="4 7" id="KW-0812">Transmembrane</keyword>
<sequence>MKYLALLVGLALFYGLSLMKKKGASFSSRVILGSLLGLGLGLVFKGQTELFGIFGEIYANLLFALVIPLLLTSVIKVVISNESIKRLKSIGLKTLGILSLHNVLGSTLGVILAVVFAIGKNANIPLPEPAEAREVPTFVEAIVDFFPKNIIDDAANGRVIPIIVFAVLIGFVVLSLIENGKEKEVGPFVAFIESFSEIINRLVSLVTSFTPYAVLSLIGSAVARIDYTAIKPLVSVLLLTYLASFIHSYVTTGALISIFAGLNPFKFFRKNFSVQAIGFTTQSSVGTIPANVDNLEKNLGVSEKIASFVAPAGATMGMPGCAGFWPVMTAILTANVLDLGYGFTDYLSLILVALLVSLGTVGVPGTATIATTAVFAAMGLPIEMVVILAPISSLADMGRTATNVTAASSAALIVAASEDELDRDLYNS</sequence>
<keyword evidence="2" id="KW-0813">Transport</keyword>
<dbReference type="SUPFAM" id="SSF118215">
    <property type="entry name" value="Proton glutamate symport protein"/>
    <property type="match status" value="1"/>
</dbReference>
<dbReference type="EMBL" id="JAIPME010000002">
    <property type="protein sequence ID" value="MBZ2386888.1"/>
    <property type="molecule type" value="Genomic_DNA"/>
</dbReference>
<dbReference type="Pfam" id="PF00375">
    <property type="entry name" value="SDF"/>
    <property type="match status" value="1"/>
</dbReference>